<dbReference type="RefSeq" id="WP_169506258.1">
    <property type="nucleotide sequence ID" value="NZ_JABBPN010000018.1"/>
</dbReference>
<sequence>MFQYKKIKLMVLAAFLVTIVAIISTHYNIHATSSGQSEKSTVPEAINKYVSSINSKDWENYVHSYAPDRRLTNFPSEEQQKNRTGILSVDSIGILEIMEISEKDINEVQPYFSDINKGLYQEIRYFYTGLKYNVQNENEFFYNGVRYETFAVGKLNGEEYILGSEFVYNFDKLKSLGYTFNSAAEQEATIREKRRLGGNSNPSNDGEALPKSAVDTIIISLTCYNNATAPLKVLYLTIQKMHTLKNYISVKSTT</sequence>
<protein>
    <submittedName>
        <fullName evidence="1">Uncharacterized protein</fullName>
    </submittedName>
</protein>
<name>A0A848MBP1_PAELE</name>
<evidence type="ECO:0000313" key="1">
    <source>
        <dbReference type="EMBL" id="NMO97472.1"/>
    </source>
</evidence>
<evidence type="ECO:0000313" key="2">
    <source>
        <dbReference type="Proteomes" id="UP000565468"/>
    </source>
</evidence>
<organism evidence="1 2">
    <name type="scientific">Paenibacillus lemnae</name>
    <dbReference type="NCBI Taxonomy" id="1330551"/>
    <lineage>
        <taxon>Bacteria</taxon>
        <taxon>Bacillati</taxon>
        <taxon>Bacillota</taxon>
        <taxon>Bacilli</taxon>
        <taxon>Bacillales</taxon>
        <taxon>Paenibacillaceae</taxon>
        <taxon>Paenibacillus</taxon>
    </lineage>
</organism>
<keyword evidence="2" id="KW-1185">Reference proteome</keyword>
<comment type="caution">
    <text evidence="1">The sequence shown here is derived from an EMBL/GenBank/DDBJ whole genome shotgun (WGS) entry which is preliminary data.</text>
</comment>
<dbReference type="Proteomes" id="UP000565468">
    <property type="component" value="Unassembled WGS sequence"/>
</dbReference>
<dbReference type="EMBL" id="JABBPN010000018">
    <property type="protein sequence ID" value="NMO97472.1"/>
    <property type="molecule type" value="Genomic_DNA"/>
</dbReference>
<gene>
    <name evidence="1" type="ORF">HII30_17035</name>
</gene>
<proteinExistence type="predicted"/>
<reference evidence="1 2" key="1">
    <citation type="submission" date="2020-04" db="EMBL/GenBank/DDBJ databases">
        <title>Paenibacillus algicola sp. nov., a novel marine bacterium producing alginate lyase.</title>
        <authorList>
            <person name="Huang H."/>
        </authorList>
    </citation>
    <scope>NUCLEOTIDE SEQUENCE [LARGE SCALE GENOMIC DNA]</scope>
    <source>
        <strain evidence="1 2">L7-75</strain>
    </source>
</reference>
<accession>A0A848MBP1</accession>
<dbReference type="AlphaFoldDB" id="A0A848MBP1"/>